<evidence type="ECO:0008006" key="3">
    <source>
        <dbReference type="Google" id="ProtNLM"/>
    </source>
</evidence>
<dbReference type="InterPro" id="IPR021508">
    <property type="entry name" value="Gp17-like"/>
</dbReference>
<evidence type="ECO:0000313" key="2">
    <source>
        <dbReference type="Proteomes" id="UP000326857"/>
    </source>
</evidence>
<name>A0A5E7ZSF3_9SPHN</name>
<protein>
    <recommendedName>
        <fullName evidence="3">DUF3168 domain-containing protein</fullName>
    </recommendedName>
</protein>
<organism evidence="1 2">
    <name type="scientific">Sphingomonas aurantiaca</name>
    <dbReference type="NCBI Taxonomy" id="185949"/>
    <lineage>
        <taxon>Bacteria</taxon>
        <taxon>Pseudomonadati</taxon>
        <taxon>Pseudomonadota</taxon>
        <taxon>Alphaproteobacteria</taxon>
        <taxon>Sphingomonadales</taxon>
        <taxon>Sphingomonadaceae</taxon>
        <taxon>Sphingomonas</taxon>
    </lineage>
</organism>
<dbReference type="Pfam" id="PF11367">
    <property type="entry name" value="Tail_completion_gp17"/>
    <property type="match status" value="1"/>
</dbReference>
<dbReference type="EMBL" id="CABVLI010000042">
    <property type="protein sequence ID" value="VVT20318.1"/>
    <property type="molecule type" value="Genomic_DNA"/>
</dbReference>
<evidence type="ECO:0000313" key="1">
    <source>
        <dbReference type="EMBL" id="VVT20318.1"/>
    </source>
</evidence>
<gene>
    <name evidence="1" type="ORF">SPHINGO391_470053</name>
</gene>
<dbReference type="Proteomes" id="UP000326857">
    <property type="component" value="Unassembled WGS sequence"/>
</dbReference>
<proteinExistence type="predicted"/>
<accession>A0A5E7ZSF3</accession>
<reference evidence="1 2" key="1">
    <citation type="submission" date="2019-09" db="EMBL/GenBank/DDBJ databases">
        <authorList>
            <person name="Dittami M. S."/>
        </authorList>
    </citation>
    <scope>NUCLEOTIDE SEQUENCE [LARGE SCALE GENOMIC DNA]</scope>
    <source>
        <strain evidence="1">SPHINGO391</strain>
    </source>
</reference>
<dbReference type="RefSeq" id="WP_151991237.1">
    <property type="nucleotide sequence ID" value="NZ_LR701528.1"/>
</dbReference>
<dbReference type="AlphaFoldDB" id="A0A5E7ZSF3"/>
<sequence>MEEALRAKLLETVALKALVDTRVDWGLRPQGSALPGVALFGVTGIPGMTMTGASGWTRSRVQIDVWGRTYKAARDVADTIAGEGGALVGFRGTVREVRLRTFILGRRTGDDTDAQGPIFRQSIDVLVWHAN</sequence>